<dbReference type="OrthoDB" id="9812358at2"/>
<proteinExistence type="predicted"/>
<dbReference type="PANTHER" id="PTHR33121">
    <property type="entry name" value="CYCLIC DI-GMP PHOSPHODIESTERASE PDEF"/>
    <property type="match status" value="1"/>
</dbReference>
<dbReference type="GO" id="GO:0005737">
    <property type="term" value="C:cytoplasm"/>
    <property type="evidence" value="ECO:0007669"/>
    <property type="project" value="UniProtKB-SubCell"/>
</dbReference>
<evidence type="ECO:0008006" key="6">
    <source>
        <dbReference type="Google" id="ProtNLM"/>
    </source>
</evidence>
<dbReference type="SMART" id="SM00100">
    <property type="entry name" value="cNMP"/>
    <property type="match status" value="1"/>
</dbReference>
<reference evidence="4 5" key="2">
    <citation type="journal article" date="2015" name="Stand. Genomic Sci.">
        <title>High quality draft genomic sequence of Arenimonas donghaensis DSM 18148(T).</title>
        <authorList>
            <person name="Chen F."/>
            <person name="Wang H."/>
            <person name="Cao Y."/>
            <person name="Li X."/>
            <person name="Wang G."/>
        </authorList>
    </citation>
    <scope>NUCLEOTIDE SEQUENCE [LARGE SCALE GENOMIC DNA]</scope>
    <source>
        <strain evidence="4 5">HO3-R19</strain>
    </source>
</reference>
<dbReference type="RefSeq" id="WP_051924621.1">
    <property type="nucleotide sequence ID" value="NZ_AVCJ01000048.1"/>
</dbReference>
<dbReference type="Proteomes" id="UP000029085">
    <property type="component" value="Unassembled WGS sequence"/>
</dbReference>
<name>A0A087MG15_9GAMM</name>
<dbReference type="PROSITE" id="PS50042">
    <property type="entry name" value="CNMP_BINDING_3"/>
    <property type="match status" value="1"/>
</dbReference>
<evidence type="ECO:0000313" key="5">
    <source>
        <dbReference type="Proteomes" id="UP000029085"/>
    </source>
</evidence>
<dbReference type="InterPro" id="IPR018490">
    <property type="entry name" value="cNMP-bd_dom_sf"/>
</dbReference>
<dbReference type="PROSITE" id="PS00889">
    <property type="entry name" value="CNMP_BINDING_2"/>
    <property type="match status" value="1"/>
</dbReference>
<dbReference type="Gene3D" id="2.60.120.10">
    <property type="entry name" value="Jelly Rolls"/>
    <property type="match status" value="1"/>
</dbReference>
<dbReference type="AlphaFoldDB" id="A0A087MG15"/>
<keyword evidence="5" id="KW-1185">Reference proteome</keyword>
<dbReference type="STRING" id="1121014.N788_07160"/>
<reference evidence="5" key="1">
    <citation type="submission" date="2013-08" db="EMBL/GenBank/DDBJ databases">
        <title>Genome sequencing of Arenimonas donghaensis.</title>
        <authorList>
            <person name="Chen F."/>
            <person name="Wang G."/>
        </authorList>
    </citation>
    <scope>NUCLEOTIDE SEQUENCE [LARGE SCALE GENOMIC DNA]</scope>
    <source>
        <strain evidence="5">HO3-R19</strain>
    </source>
</reference>
<comment type="caution">
    <text evidence="4">The sequence shown here is derived from an EMBL/GenBank/DDBJ whole genome shotgun (WGS) entry which is preliminary data.</text>
</comment>
<dbReference type="InterPro" id="IPR035919">
    <property type="entry name" value="EAL_sf"/>
</dbReference>
<dbReference type="PATRIC" id="fig|1121014.3.peg.2334"/>
<evidence type="ECO:0000313" key="4">
    <source>
        <dbReference type="EMBL" id="KFL35818.1"/>
    </source>
</evidence>
<comment type="subcellular location">
    <subcellularLocation>
        <location evidence="1">Cytoplasm</location>
    </subcellularLocation>
</comment>
<dbReference type="PANTHER" id="PTHR33121:SF70">
    <property type="entry name" value="SIGNALING PROTEIN YKOW"/>
    <property type="match status" value="1"/>
</dbReference>
<evidence type="ECO:0000259" key="2">
    <source>
        <dbReference type="PROSITE" id="PS50042"/>
    </source>
</evidence>
<accession>A0A087MG15</accession>
<dbReference type="Gene3D" id="3.20.20.450">
    <property type="entry name" value="EAL domain"/>
    <property type="match status" value="1"/>
</dbReference>
<dbReference type="InterPro" id="IPR018488">
    <property type="entry name" value="cNMP-bd_CS"/>
</dbReference>
<feature type="domain" description="Cyclic nucleotide-binding" evidence="2">
    <location>
        <begin position="1"/>
        <end position="107"/>
    </location>
</feature>
<dbReference type="Pfam" id="PF00563">
    <property type="entry name" value="EAL"/>
    <property type="match status" value="1"/>
</dbReference>
<evidence type="ECO:0000259" key="3">
    <source>
        <dbReference type="PROSITE" id="PS50883"/>
    </source>
</evidence>
<dbReference type="CDD" id="cd00038">
    <property type="entry name" value="CAP_ED"/>
    <property type="match status" value="1"/>
</dbReference>
<dbReference type="InterPro" id="IPR000595">
    <property type="entry name" value="cNMP-bd_dom"/>
</dbReference>
<organism evidence="4 5">
    <name type="scientific">Arenimonas donghaensis DSM 18148 = HO3-R19</name>
    <dbReference type="NCBI Taxonomy" id="1121014"/>
    <lineage>
        <taxon>Bacteria</taxon>
        <taxon>Pseudomonadati</taxon>
        <taxon>Pseudomonadota</taxon>
        <taxon>Gammaproteobacteria</taxon>
        <taxon>Lysobacterales</taxon>
        <taxon>Lysobacteraceae</taxon>
        <taxon>Arenimonas</taxon>
    </lineage>
</organism>
<dbReference type="SMART" id="SM00052">
    <property type="entry name" value="EAL"/>
    <property type="match status" value="1"/>
</dbReference>
<evidence type="ECO:0000256" key="1">
    <source>
        <dbReference type="ARBA" id="ARBA00004496"/>
    </source>
</evidence>
<feature type="domain" description="EAL" evidence="3">
    <location>
        <begin position="137"/>
        <end position="390"/>
    </location>
</feature>
<dbReference type="PROSITE" id="PS50883">
    <property type="entry name" value="EAL"/>
    <property type="match status" value="1"/>
</dbReference>
<dbReference type="InterPro" id="IPR050706">
    <property type="entry name" value="Cyclic-di-GMP_PDE-like"/>
</dbReference>
<dbReference type="InterPro" id="IPR001633">
    <property type="entry name" value="EAL_dom"/>
</dbReference>
<protein>
    <recommendedName>
        <fullName evidence="6">Cyclic nucleotide-binding domain-containing protein</fullName>
    </recommendedName>
</protein>
<dbReference type="GO" id="GO:0071111">
    <property type="term" value="F:cyclic-guanylate-specific phosphodiesterase activity"/>
    <property type="evidence" value="ECO:0007669"/>
    <property type="project" value="InterPro"/>
</dbReference>
<gene>
    <name evidence="4" type="ORF">N788_07160</name>
</gene>
<dbReference type="EMBL" id="AVCJ01000048">
    <property type="protein sequence ID" value="KFL35818.1"/>
    <property type="molecule type" value="Genomic_DNA"/>
</dbReference>
<dbReference type="SUPFAM" id="SSF51206">
    <property type="entry name" value="cAMP-binding domain-like"/>
    <property type="match status" value="1"/>
</dbReference>
<dbReference type="SUPFAM" id="SSF141868">
    <property type="entry name" value="EAL domain-like"/>
    <property type="match status" value="1"/>
</dbReference>
<dbReference type="CDD" id="cd01948">
    <property type="entry name" value="EAL"/>
    <property type="match status" value="1"/>
</dbReference>
<dbReference type="InterPro" id="IPR014710">
    <property type="entry name" value="RmlC-like_jellyroll"/>
</dbReference>
<dbReference type="Pfam" id="PF00027">
    <property type="entry name" value="cNMP_binding"/>
    <property type="match status" value="1"/>
</dbReference>
<sequence>MSSTLRTTLTPGQVLFREGDPPDCAYLIESGGIEVKARQRGKDVVLSLLGPGDLVGEMAVIDDSPRTATATAIGEAVLFPIDRSQIAERLAATDPIVRSLLEGQLKRYRGALAALQGQGVEAPTAPMTTSERLGVSKIRLESQLREALAARGLELGLQPLMDVDSGRIAGYEALVRWHHPERGPISPAEFVALAEETSLIVPVGEYVMDAACESVARLVEAGHGQPFVAVNVSARQLSHPGLVERIVARADAARLPRGTLKLEITESQVLDYDLVGEVIALCHAHGIKVALDDFGTGYSHLAHLHRLDFDVLKVDQAFSRNMVADPRAMAVVEAIVQLGRALQAEIVVEGVETRPQLEALRRLGCHYAQGYLIGRPRTLAQILADPVPGRFGG</sequence>